<keyword evidence="2" id="KW-0521">NADP</keyword>
<evidence type="ECO:0000313" key="4">
    <source>
        <dbReference type="EMBL" id="TDL21410.1"/>
    </source>
</evidence>
<dbReference type="Pfam" id="PF23441">
    <property type="entry name" value="SDR"/>
    <property type="match status" value="1"/>
</dbReference>
<name>A0A4Y7Q3N6_9AGAM</name>
<dbReference type="InterPro" id="IPR057571">
    <property type="entry name" value="SDR_PhqE-like"/>
</dbReference>
<dbReference type="VEuPathDB" id="FungiDB:BD410DRAFT_724387"/>
<gene>
    <name evidence="4" type="ORF">BD410DRAFT_724387</name>
</gene>
<dbReference type="Proteomes" id="UP000294933">
    <property type="component" value="Unassembled WGS sequence"/>
</dbReference>
<keyword evidence="5" id="KW-1185">Reference proteome</keyword>
<sequence>MNTLEGKVVLIVGGSSGIGFAVAKYAILSLASRVIIASSTSERVTAAVQELTAITMGKNLPGKIIGEAVNAKESASVKGLVNRIGEIDHLVWTSGESLKTGFKDVDLDGCRDLFDIRFWGAMIAVQNAKFRHGGSVVLTTGSTVVKPPPGYALVAGLAGAIDAVVRGLAVDLAPIRVNAVSPGVVNTKLWNTLPTESRKKVMENAAAKLLVKHVAEPDEIAEVYLFLMKCDYITGQRIEVDGGNRFV</sequence>
<reference evidence="4 5" key="1">
    <citation type="submission" date="2018-06" db="EMBL/GenBank/DDBJ databases">
        <title>A transcriptomic atlas of mushroom development highlights an independent origin of complex multicellularity.</title>
        <authorList>
            <consortium name="DOE Joint Genome Institute"/>
            <person name="Krizsan K."/>
            <person name="Almasi E."/>
            <person name="Merenyi Z."/>
            <person name="Sahu N."/>
            <person name="Viragh M."/>
            <person name="Koszo T."/>
            <person name="Mondo S."/>
            <person name="Kiss B."/>
            <person name="Balint B."/>
            <person name="Kues U."/>
            <person name="Barry K."/>
            <person name="Hegedus J.C."/>
            <person name="Henrissat B."/>
            <person name="Johnson J."/>
            <person name="Lipzen A."/>
            <person name="Ohm R."/>
            <person name="Nagy I."/>
            <person name="Pangilinan J."/>
            <person name="Yan J."/>
            <person name="Xiong Y."/>
            <person name="Grigoriev I.V."/>
            <person name="Hibbett D.S."/>
            <person name="Nagy L.G."/>
        </authorList>
    </citation>
    <scope>NUCLEOTIDE SEQUENCE [LARGE SCALE GENOMIC DNA]</scope>
    <source>
        <strain evidence="4 5">SZMC22713</strain>
    </source>
</reference>
<dbReference type="CDD" id="cd05233">
    <property type="entry name" value="SDR_c"/>
    <property type="match status" value="1"/>
</dbReference>
<dbReference type="InterPro" id="IPR051122">
    <property type="entry name" value="SDR_DHRS6-like"/>
</dbReference>
<dbReference type="AlphaFoldDB" id="A0A4Y7Q3N6"/>
<accession>A0A4Y7Q3N6</accession>
<evidence type="ECO:0000256" key="3">
    <source>
        <dbReference type="ARBA" id="ARBA00023002"/>
    </source>
</evidence>
<dbReference type="InterPro" id="IPR002347">
    <property type="entry name" value="SDR_fam"/>
</dbReference>
<dbReference type="InterPro" id="IPR036291">
    <property type="entry name" value="NAD(P)-bd_dom_sf"/>
</dbReference>
<evidence type="ECO:0000256" key="1">
    <source>
        <dbReference type="ARBA" id="ARBA00006484"/>
    </source>
</evidence>
<dbReference type="PANTHER" id="PTHR43477">
    <property type="entry name" value="DIHYDROANTICAPSIN 7-DEHYDROGENASE"/>
    <property type="match status" value="1"/>
</dbReference>
<dbReference type="GO" id="GO:0016491">
    <property type="term" value="F:oxidoreductase activity"/>
    <property type="evidence" value="ECO:0007669"/>
    <property type="project" value="UniProtKB-KW"/>
</dbReference>
<comment type="similarity">
    <text evidence="1">Belongs to the short-chain dehydrogenases/reductases (SDR) family.</text>
</comment>
<evidence type="ECO:0000313" key="5">
    <source>
        <dbReference type="Proteomes" id="UP000294933"/>
    </source>
</evidence>
<evidence type="ECO:0000256" key="2">
    <source>
        <dbReference type="ARBA" id="ARBA00022857"/>
    </source>
</evidence>
<dbReference type="PRINTS" id="PR00081">
    <property type="entry name" value="GDHRDH"/>
</dbReference>
<proteinExistence type="inferred from homology"/>
<dbReference type="STRING" id="50990.A0A4Y7Q3N6"/>
<dbReference type="Gene3D" id="3.40.50.720">
    <property type="entry name" value="NAD(P)-binding Rossmann-like Domain"/>
    <property type="match status" value="1"/>
</dbReference>
<dbReference type="SUPFAM" id="SSF51735">
    <property type="entry name" value="NAD(P)-binding Rossmann-fold domains"/>
    <property type="match status" value="1"/>
</dbReference>
<dbReference type="OrthoDB" id="294295at2759"/>
<keyword evidence="3" id="KW-0560">Oxidoreductase</keyword>
<dbReference type="EMBL" id="ML170181">
    <property type="protein sequence ID" value="TDL21410.1"/>
    <property type="molecule type" value="Genomic_DNA"/>
</dbReference>
<protein>
    <submittedName>
        <fullName evidence="4">Short-chain dehydrogenase/reductase SDR</fullName>
    </submittedName>
</protein>
<organism evidence="4 5">
    <name type="scientific">Rickenella mellea</name>
    <dbReference type="NCBI Taxonomy" id="50990"/>
    <lineage>
        <taxon>Eukaryota</taxon>
        <taxon>Fungi</taxon>
        <taxon>Dikarya</taxon>
        <taxon>Basidiomycota</taxon>
        <taxon>Agaricomycotina</taxon>
        <taxon>Agaricomycetes</taxon>
        <taxon>Hymenochaetales</taxon>
        <taxon>Rickenellaceae</taxon>
        <taxon>Rickenella</taxon>
    </lineage>
</organism>
<dbReference type="PANTHER" id="PTHR43477:SF1">
    <property type="entry name" value="DIHYDROANTICAPSIN 7-DEHYDROGENASE"/>
    <property type="match status" value="1"/>
</dbReference>